<dbReference type="Proteomes" id="UP000694402">
    <property type="component" value="Unassembled WGS sequence"/>
</dbReference>
<dbReference type="InterPro" id="IPR036236">
    <property type="entry name" value="Znf_C2H2_sf"/>
</dbReference>
<evidence type="ECO:0000256" key="9">
    <source>
        <dbReference type="ARBA" id="ARBA00023163"/>
    </source>
</evidence>
<accession>A0AAZ3SAD0</accession>
<feature type="region of interest" description="Disordered" evidence="12">
    <location>
        <begin position="1"/>
        <end position="25"/>
    </location>
</feature>
<dbReference type="FunFam" id="3.30.160.60:FF:001155">
    <property type="entry name" value="Zinc finger 30C"/>
    <property type="match status" value="1"/>
</dbReference>
<dbReference type="GO" id="GO:0008270">
    <property type="term" value="F:zinc ion binding"/>
    <property type="evidence" value="ECO:0007669"/>
    <property type="project" value="UniProtKB-KW"/>
</dbReference>
<keyword evidence="6" id="KW-0862">Zinc</keyword>
<reference evidence="14" key="2">
    <citation type="submission" date="2025-08" db="UniProtKB">
        <authorList>
            <consortium name="Ensembl"/>
        </authorList>
    </citation>
    <scope>IDENTIFICATION</scope>
</reference>
<evidence type="ECO:0000256" key="6">
    <source>
        <dbReference type="ARBA" id="ARBA00022833"/>
    </source>
</evidence>
<evidence type="ECO:0000256" key="8">
    <source>
        <dbReference type="ARBA" id="ARBA00023125"/>
    </source>
</evidence>
<dbReference type="PROSITE" id="PS50157">
    <property type="entry name" value="ZINC_FINGER_C2H2_2"/>
    <property type="match status" value="5"/>
</dbReference>
<keyword evidence="8" id="KW-0238">DNA-binding</keyword>
<keyword evidence="5 11" id="KW-0863">Zinc-finger</keyword>
<evidence type="ECO:0000256" key="12">
    <source>
        <dbReference type="SAM" id="MobiDB-lite"/>
    </source>
</evidence>
<evidence type="ECO:0000256" key="11">
    <source>
        <dbReference type="PROSITE-ProRule" id="PRU00042"/>
    </source>
</evidence>
<dbReference type="InterPro" id="IPR013087">
    <property type="entry name" value="Znf_C2H2_type"/>
</dbReference>
<protein>
    <recommendedName>
        <fullName evidence="13">C2H2-type domain-containing protein</fullName>
    </recommendedName>
</protein>
<evidence type="ECO:0000256" key="2">
    <source>
        <dbReference type="ARBA" id="ARBA00006991"/>
    </source>
</evidence>
<keyword evidence="7" id="KW-0805">Transcription regulation</keyword>
<evidence type="ECO:0000256" key="1">
    <source>
        <dbReference type="ARBA" id="ARBA00004123"/>
    </source>
</evidence>
<evidence type="ECO:0000256" key="7">
    <source>
        <dbReference type="ARBA" id="ARBA00023015"/>
    </source>
</evidence>
<dbReference type="PANTHER" id="PTHR23226:SF416">
    <property type="entry name" value="FI01424P"/>
    <property type="match status" value="1"/>
</dbReference>
<evidence type="ECO:0000256" key="5">
    <source>
        <dbReference type="ARBA" id="ARBA00022771"/>
    </source>
</evidence>
<dbReference type="Ensembl" id="ENSOTST00005144500.1">
    <property type="protein sequence ID" value="ENSOTSP00005150098.1"/>
    <property type="gene ID" value="ENSOTSG00005051038.1"/>
</dbReference>
<keyword evidence="9" id="KW-0804">Transcription</keyword>
<dbReference type="SMART" id="SM00355">
    <property type="entry name" value="ZnF_C2H2"/>
    <property type="match status" value="4"/>
</dbReference>
<evidence type="ECO:0000256" key="4">
    <source>
        <dbReference type="ARBA" id="ARBA00022737"/>
    </source>
</evidence>
<dbReference type="GO" id="GO:0005634">
    <property type="term" value="C:nucleus"/>
    <property type="evidence" value="ECO:0007669"/>
    <property type="project" value="UniProtKB-SubCell"/>
</dbReference>
<comment type="similarity">
    <text evidence="2">Belongs to the krueppel C2H2-type zinc-finger protein family.</text>
</comment>
<dbReference type="GeneTree" id="ENSGT01150000286934"/>
<keyword evidence="4" id="KW-0677">Repeat</keyword>
<keyword evidence="15" id="KW-1185">Reference proteome</keyword>
<proteinExistence type="inferred from homology"/>
<sequence>MNRDRASPSPSNLPESPGHNSPGNALLLDLKRVSVWLVDCRKTPGQSGTVREGHEEGDEDLISSRDSTNHSLSWMGLSSAEPQQHRVADETEKCLYRPEHPKKHQQRCIGKKPQHCCSDCGKSFTSRSDFIIHQWIHTREKPYCCSQCGKSFTASNAFQSHLQIHAGERPYPCLDGGKSFNQSSNLTTHQLTQTGVKPFICDQCGKSFAIASTLSRHQVTHTGEKPYSCDQCGKSFAVVSSLIRHHRTHTGRSLIAVISVERALLYQKN</sequence>
<dbReference type="Gene3D" id="3.30.160.60">
    <property type="entry name" value="Classic Zinc Finger"/>
    <property type="match status" value="5"/>
</dbReference>
<dbReference type="PANTHER" id="PTHR23226">
    <property type="entry name" value="ZINC FINGER AND SCAN DOMAIN-CONTAINING"/>
    <property type="match status" value="1"/>
</dbReference>
<feature type="domain" description="C2H2-type" evidence="13">
    <location>
        <begin position="171"/>
        <end position="198"/>
    </location>
</feature>
<dbReference type="FunFam" id="3.30.160.60:FF:003288">
    <property type="entry name" value="Uncharacterized protein"/>
    <property type="match status" value="1"/>
</dbReference>
<dbReference type="SUPFAM" id="SSF57667">
    <property type="entry name" value="beta-beta-alpha zinc fingers"/>
    <property type="match status" value="3"/>
</dbReference>
<dbReference type="GO" id="GO:0000978">
    <property type="term" value="F:RNA polymerase II cis-regulatory region sequence-specific DNA binding"/>
    <property type="evidence" value="ECO:0007669"/>
    <property type="project" value="TreeGrafter"/>
</dbReference>
<reference evidence="15" key="1">
    <citation type="journal article" date="2018" name="PLoS ONE">
        <title>Chinook salmon (Oncorhynchus tshawytscha) genome and transcriptome.</title>
        <authorList>
            <person name="Christensen K.A."/>
            <person name="Leong J.S."/>
            <person name="Sakhrani D."/>
            <person name="Biagi C.A."/>
            <person name="Minkley D.R."/>
            <person name="Withler R.E."/>
            <person name="Rondeau E.B."/>
            <person name="Koop B.F."/>
            <person name="Devlin R.H."/>
        </authorList>
    </citation>
    <scope>NUCLEOTIDE SEQUENCE [LARGE SCALE GENOMIC DNA]</scope>
</reference>
<name>A0AAZ3SAD0_ONCTS</name>
<dbReference type="AlphaFoldDB" id="A0AAZ3SAD0"/>
<evidence type="ECO:0000259" key="13">
    <source>
        <dbReference type="PROSITE" id="PS50157"/>
    </source>
</evidence>
<feature type="compositionally biased region" description="Polar residues" evidence="12">
    <location>
        <begin position="8"/>
        <end position="23"/>
    </location>
</feature>
<dbReference type="PROSITE" id="PS00028">
    <property type="entry name" value="ZINC_FINGER_C2H2_1"/>
    <property type="match status" value="4"/>
</dbReference>
<dbReference type="GO" id="GO:0000981">
    <property type="term" value="F:DNA-binding transcription factor activity, RNA polymerase II-specific"/>
    <property type="evidence" value="ECO:0007669"/>
    <property type="project" value="TreeGrafter"/>
</dbReference>
<evidence type="ECO:0000256" key="10">
    <source>
        <dbReference type="ARBA" id="ARBA00023242"/>
    </source>
</evidence>
<dbReference type="Pfam" id="PF00096">
    <property type="entry name" value="zf-C2H2"/>
    <property type="match status" value="4"/>
</dbReference>
<keyword evidence="10" id="KW-0539">Nucleus</keyword>
<dbReference type="FunFam" id="3.30.160.60:FF:000417">
    <property type="entry name" value="Zinc finger protein"/>
    <property type="match status" value="1"/>
</dbReference>
<evidence type="ECO:0000313" key="14">
    <source>
        <dbReference type="Ensembl" id="ENSOTSP00005150098.1"/>
    </source>
</evidence>
<feature type="domain" description="C2H2-type" evidence="13">
    <location>
        <begin position="115"/>
        <end position="142"/>
    </location>
</feature>
<evidence type="ECO:0000313" key="15">
    <source>
        <dbReference type="Proteomes" id="UP000694402"/>
    </source>
</evidence>
<organism evidence="14 15">
    <name type="scientific">Oncorhynchus tshawytscha</name>
    <name type="common">Chinook salmon</name>
    <name type="synonym">Salmo tshawytscha</name>
    <dbReference type="NCBI Taxonomy" id="74940"/>
    <lineage>
        <taxon>Eukaryota</taxon>
        <taxon>Metazoa</taxon>
        <taxon>Chordata</taxon>
        <taxon>Craniata</taxon>
        <taxon>Vertebrata</taxon>
        <taxon>Euteleostomi</taxon>
        <taxon>Actinopterygii</taxon>
        <taxon>Neopterygii</taxon>
        <taxon>Teleostei</taxon>
        <taxon>Protacanthopterygii</taxon>
        <taxon>Salmoniformes</taxon>
        <taxon>Salmonidae</taxon>
        <taxon>Salmoninae</taxon>
        <taxon>Oncorhynchus</taxon>
    </lineage>
</organism>
<reference evidence="14" key="3">
    <citation type="submission" date="2025-09" db="UniProtKB">
        <authorList>
            <consortium name="Ensembl"/>
        </authorList>
    </citation>
    <scope>IDENTIFICATION</scope>
</reference>
<comment type="subcellular location">
    <subcellularLocation>
        <location evidence="1">Nucleus</location>
    </subcellularLocation>
</comment>
<dbReference type="FunFam" id="3.30.160.60:FF:002343">
    <property type="entry name" value="Zinc finger protein 33A"/>
    <property type="match status" value="1"/>
</dbReference>
<keyword evidence="3" id="KW-0479">Metal-binding</keyword>
<feature type="region of interest" description="Disordered" evidence="12">
    <location>
        <begin position="44"/>
        <end position="66"/>
    </location>
</feature>
<dbReference type="FunFam" id="3.30.160.60:FF:000380">
    <property type="entry name" value="zinc finger protein 2 isoform X2"/>
    <property type="match status" value="1"/>
</dbReference>
<feature type="domain" description="C2H2-type" evidence="13">
    <location>
        <begin position="143"/>
        <end position="170"/>
    </location>
</feature>
<feature type="domain" description="C2H2-type" evidence="13">
    <location>
        <begin position="199"/>
        <end position="226"/>
    </location>
</feature>
<feature type="domain" description="C2H2-type" evidence="13">
    <location>
        <begin position="227"/>
        <end position="254"/>
    </location>
</feature>
<evidence type="ECO:0000256" key="3">
    <source>
        <dbReference type="ARBA" id="ARBA00022723"/>
    </source>
</evidence>